<comment type="caution">
    <text evidence="1">The sequence shown here is derived from an EMBL/GenBank/DDBJ whole genome shotgun (WGS) entry which is preliminary data.</text>
</comment>
<dbReference type="EMBL" id="JAPXIC010000097">
    <property type="protein sequence ID" value="MCZ4720836.1"/>
    <property type="molecule type" value="Genomic_DNA"/>
</dbReference>
<sequence length="65" mass="6751">MTTTGVLPSFPAILRTTPGTRTSTMATSLMTIRTTIYGLGAFGVLNKAKSQSAQVFNKACATLPG</sequence>
<evidence type="ECO:0000313" key="2">
    <source>
        <dbReference type="Proteomes" id="UP001071279"/>
    </source>
</evidence>
<accession>A0AAP3HGD9</accession>
<evidence type="ECO:0000313" key="1">
    <source>
        <dbReference type="EMBL" id="MCZ4720836.1"/>
    </source>
</evidence>
<gene>
    <name evidence="1" type="ORF">O6C86_16675</name>
</gene>
<name>A0AAP3HGD9_LEGPN</name>
<protein>
    <submittedName>
        <fullName evidence="1">Uncharacterized protein</fullName>
    </submittedName>
</protein>
<dbReference type="RefSeq" id="WP_187287878.1">
    <property type="nucleotide sequence ID" value="NZ_CP114576.1"/>
</dbReference>
<dbReference type="Proteomes" id="UP001071279">
    <property type="component" value="Unassembled WGS sequence"/>
</dbReference>
<reference evidence="1" key="1">
    <citation type="submission" date="2022-12" db="EMBL/GenBank/DDBJ databases">
        <title>Comparative genomics of Legionella pneumophila isolates from the West Bank and Germany support molecular epidemiology of Legionnaires disease.</title>
        <authorList>
            <person name="Zayed A.R."/>
            <person name="Bitar D.M."/>
            <person name="Steinert M."/>
            <person name="Lueck C."/>
            <person name="Brettar I."/>
            <person name="Hoefle M.G."/>
            <person name="Bunk B."/>
        </authorList>
    </citation>
    <scope>NUCLEOTIDE SEQUENCE</scope>
    <source>
        <strain evidence="1">H23</strain>
    </source>
</reference>
<dbReference type="AlphaFoldDB" id="A0AAP3HGD9"/>
<proteinExistence type="predicted"/>
<organism evidence="1 2">
    <name type="scientific">Legionella pneumophila</name>
    <dbReference type="NCBI Taxonomy" id="446"/>
    <lineage>
        <taxon>Bacteria</taxon>
        <taxon>Pseudomonadati</taxon>
        <taxon>Pseudomonadota</taxon>
        <taxon>Gammaproteobacteria</taxon>
        <taxon>Legionellales</taxon>
        <taxon>Legionellaceae</taxon>
        <taxon>Legionella</taxon>
    </lineage>
</organism>